<dbReference type="PROSITE" id="PS51682">
    <property type="entry name" value="SAM_OMT_I"/>
    <property type="match status" value="1"/>
</dbReference>
<keyword evidence="3" id="KW-0949">S-adenosyl-L-methionine</keyword>
<accession>A0A447QLS9</accession>
<dbReference type="PANTHER" id="PTHR10509:SF14">
    <property type="entry name" value="CAFFEOYL-COA O-METHYLTRANSFERASE 3-RELATED"/>
    <property type="match status" value="1"/>
</dbReference>
<dbReference type="CDD" id="cd02440">
    <property type="entry name" value="AdoMet_MTases"/>
    <property type="match status" value="1"/>
</dbReference>
<evidence type="ECO:0000256" key="2">
    <source>
        <dbReference type="ARBA" id="ARBA00022679"/>
    </source>
</evidence>
<protein>
    <submittedName>
        <fullName evidence="4">O-methyltransferase MSMEG_5073</fullName>
        <ecNumber evidence="4">2.1.1.-</ecNumber>
    </submittedName>
</protein>
<dbReference type="Proteomes" id="UP000271603">
    <property type="component" value="Chromosome"/>
</dbReference>
<dbReference type="STRING" id="61652.AXX16_0545"/>
<reference evidence="4 5" key="1">
    <citation type="submission" date="2018-12" db="EMBL/GenBank/DDBJ databases">
        <authorList>
            <consortium name="Pathogen Informatics"/>
        </authorList>
    </citation>
    <scope>NUCLEOTIDE SEQUENCE [LARGE SCALE GENOMIC DNA]</scope>
    <source>
        <strain evidence="4 5">NCTC9419</strain>
    </source>
</reference>
<dbReference type="EC" id="2.1.1.-" evidence="4"/>
<keyword evidence="2 4" id="KW-0808">Transferase</keyword>
<dbReference type="AlphaFoldDB" id="A0A447QLS9"/>
<dbReference type="SUPFAM" id="SSF53335">
    <property type="entry name" value="S-adenosyl-L-methionine-dependent methyltransferases"/>
    <property type="match status" value="1"/>
</dbReference>
<evidence type="ECO:0000256" key="3">
    <source>
        <dbReference type="ARBA" id="ARBA00022691"/>
    </source>
</evidence>
<gene>
    <name evidence="4" type="ORF">NCTC9419_02490</name>
</gene>
<name>A0A447QLS9_SERRU</name>
<evidence type="ECO:0000313" key="5">
    <source>
        <dbReference type="Proteomes" id="UP000271603"/>
    </source>
</evidence>
<dbReference type="EMBL" id="LR134155">
    <property type="protein sequence ID" value="VEA70966.1"/>
    <property type="molecule type" value="Genomic_DNA"/>
</dbReference>
<organism evidence="4 5">
    <name type="scientific">Serratia rubidaea</name>
    <name type="common">Serratia marinorubra</name>
    <dbReference type="NCBI Taxonomy" id="61652"/>
    <lineage>
        <taxon>Bacteria</taxon>
        <taxon>Pseudomonadati</taxon>
        <taxon>Pseudomonadota</taxon>
        <taxon>Gammaproteobacteria</taxon>
        <taxon>Enterobacterales</taxon>
        <taxon>Yersiniaceae</taxon>
        <taxon>Serratia</taxon>
    </lineage>
</organism>
<dbReference type="Pfam" id="PF01596">
    <property type="entry name" value="Methyltransf_3"/>
    <property type="match status" value="1"/>
</dbReference>
<dbReference type="Gene3D" id="3.40.50.150">
    <property type="entry name" value="Vaccinia Virus protein VP39"/>
    <property type="match status" value="1"/>
</dbReference>
<dbReference type="InterPro" id="IPR050362">
    <property type="entry name" value="Cation-dep_OMT"/>
</dbReference>
<keyword evidence="1 4" id="KW-0489">Methyltransferase</keyword>
<sequence>MQHAWQEVDEYLERCLACQDDNLTQTLALNAERGLPAFDVSPLQGQFLTLMAQISGARRVLEIGTLGGFSTQYLARALPEDGRVVTLEKEPANAAVAQENLQRAGLLDRVSIVVGAAAQTLPTLQSQPPFDLTFIDADKQNSLLYLQWAIKLSRTAA</sequence>
<proteinExistence type="predicted"/>
<dbReference type="GO" id="GO:0008757">
    <property type="term" value="F:S-adenosylmethionine-dependent methyltransferase activity"/>
    <property type="evidence" value="ECO:0007669"/>
    <property type="project" value="TreeGrafter"/>
</dbReference>
<dbReference type="InterPro" id="IPR002935">
    <property type="entry name" value="SAM_O-MeTrfase"/>
</dbReference>
<evidence type="ECO:0000256" key="1">
    <source>
        <dbReference type="ARBA" id="ARBA00022603"/>
    </source>
</evidence>
<dbReference type="GO" id="GO:0008171">
    <property type="term" value="F:O-methyltransferase activity"/>
    <property type="evidence" value="ECO:0007669"/>
    <property type="project" value="InterPro"/>
</dbReference>
<dbReference type="GO" id="GO:0032259">
    <property type="term" value="P:methylation"/>
    <property type="evidence" value="ECO:0007669"/>
    <property type="project" value="UniProtKB-KW"/>
</dbReference>
<dbReference type="PANTHER" id="PTHR10509">
    <property type="entry name" value="O-METHYLTRANSFERASE-RELATED"/>
    <property type="match status" value="1"/>
</dbReference>
<evidence type="ECO:0000313" key="4">
    <source>
        <dbReference type="EMBL" id="VEA70966.1"/>
    </source>
</evidence>
<dbReference type="InterPro" id="IPR029063">
    <property type="entry name" value="SAM-dependent_MTases_sf"/>
</dbReference>